<feature type="transmembrane region" description="Helical" evidence="1">
    <location>
        <begin position="109"/>
        <end position="128"/>
    </location>
</feature>
<sequence>MHIYYGDKLIYRENTDLPERKIVENFNFSHEGTDFKVQATKKWFSIDFRVFHLKGAEETKLDLHTCLDYFRWIKLSLSWKDANILFKIIFLSEVAFFTMGFWLFIKGEIVEGVILILLALATIIRFDIKR</sequence>
<accession>A0ABU4QB92</accession>
<keyword evidence="3" id="KW-1185">Reference proteome</keyword>
<dbReference type="EMBL" id="JAWXXR010000001">
    <property type="protein sequence ID" value="MDX6015815.1"/>
    <property type="molecule type" value="Genomic_DNA"/>
</dbReference>
<gene>
    <name evidence="2" type="ORF">SIL79_05490</name>
</gene>
<comment type="caution">
    <text evidence="2">The sequence shown here is derived from an EMBL/GenBank/DDBJ whole genome shotgun (WGS) entry which is preliminary data.</text>
</comment>
<protein>
    <submittedName>
        <fullName evidence="2">Uncharacterized protein</fullName>
    </submittedName>
</protein>
<dbReference type="RefSeq" id="WP_152608477.1">
    <property type="nucleotide sequence ID" value="NZ_JAVMKW010000040.1"/>
</dbReference>
<evidence type="ECO:0000256" key="1">
    <source>
        <dbReference type="SAM" id="Phobius"/>
    </source>
</evidence>
<reference evidence="2 3" key="1">
    <citation type="submission" date="2023-11" db="EMBL/GenBank/DDBJ databases">
        <title>MicrobeMod: A computational toolkit for identifying prokaryotic methylation and restriction-modification with nanopore sequencing.</title>
        <authorList>
            <person name="Crits-Christoph A."/>
            <person name="Kang S.C."/>
            <person name="Lee H."/>
            <person name="Ostrov N."/>
        </authorList>
    </citation>
    <scope>NUCLEOTIDE SEQUENCE [LARGE SCALE GENOMIC DNA]</scope>
    <source>
        <strain evidence="2 3">ATCC BAA-2732</strain>
    </source>
</reference>
<feature type="transmembrane region" description="Helical" evidence="1">
    <location>
        <begin position="84"/>
        <end position="103"/>
    </location>
</feature>
<evidence type="ECO:0000313" key="2">
    <source>
        <dbReference type="EMBL" id="MDX6015815.1"/>
    </source>
</evidence>
<name>A0ABU4QB92_9GAMM</name>
<dbReference type="Proteomes" id="UP001272773">
    <property type="component" value="Unassembled WGS sequence"/>
</dbReference>
<organism evidence="2 3">
    <name type="scientific">Shewanella indica</name>
    <dbReference type="NCBI Taxonomy" id="768528"/>
    <lineage>
        <taxon>Bacteria</taxon>
        <taxon>Pseudomonadati</taxon>
        <taxon>Pseudomonadota</taxon>
        <taxon>Gammaproteobacteria</taxon>
        <taxon>Alteromonadales</taxon>
        <taxon>Shewanellaceae</taxon>
        <taxon>Shewanella</taxon>
    </lineage>
</organism>
<proteinExistence type="predicted"/>
<keyword evidence="1" id="KW-0812">Transmembrane</keyword>
<evidence type="ECO:0000313" key="3">
    <source>
        <dbReference type="Proteomes" id="UP001272773"/>
    </source>
</evidence>
<dbReference type="GeneID" id="88622940"/>
<keyword evidence="1" id="KW-0472">Membrane</keyword>
<keyword evidence="1" id="KW-1133">Transmembrane helix</keyword>